<evidence type="ECO:0000256" key="1">
    <source>
        <dbReference type="ARBA" id="ARBA00004123"/>
    </source>
</evidence>
<evidence type="ECO:0000313" key="11">
    <source>
        <dbReference type="Proteomes" id="UP000035740"/>
    </source>
</evidence>
<gene>
    <name evidence="10" type="ORF">BVRB_2g031880</name>
</gene>
<dbReference type="GO" id="GO:0000981">
    <property type="term" value="F:DNA-binding transcription factor activity, RNA polymerase II-specific"/>
    <property type="evidence" value="ECO:0007669"/>
    <property type="project" value="TreeGrafter"/>
</dbReference>
<dbReference type="Gene3D" id="1.10.10.60">
    <property type="entry name" value="Homeodomain-like"/>
    <property type="match status" value="3"/>
</dbReference>
<dbReference type="InterPro" id="IPR050560">
    <property type="entry name" value="MYB_TF"/>
</dbReference>
<dbReference type="EMBL" id="KQ090038">
    <property type="protein sequence ID" value="KMT18159.1"/>
    <property type="molecule type" value="Genomic_DNA"/>
</dbReference>
<keyword evidence="6" id="KW-0539">Nucleus</keyword>
<evidence type="ECO:0000259" key="8">
    <source>
        <dbReference type="PROSITE" id="PS50090"/>
    </source>
</evidence>
<keyword evidence="3" id="KW-0805">Transcription regulation</keyword>
<feature type="compositionally biased region" description="Basic and acidic residues" evidence="7">
    <location>
        <begin position="761"/>
        <end position="786"/>
    </location>
</feature>
<keyword evidence="4" id="KW-0238">DNA-binding</keyword>
<protein>
    <submittedName>
        <fullName evidence="10">Uncharacterized protein</fullName>
    </submittedName>
</protein>
<dbReference type="Proteomes" id="UP000035740">
    <property type="component" value="Chromosome 2"/>
</dbReference>
<feature type="region of interest" description="Disordered" evidence="7">
    <location>
        <begin position="1"/>
        <end position="53"/>
    </location>
</feature>
<evidence type="ECO:0000256" key="5">
    <source>
        <dbReference type="ARBA" id="ARBA00023163"/>
    </source>
</evidence>
<dbReference type="GO" id="GO:0000978">
    <property type="term" value="F:RNA polymerase II cis-regulatory region sequence-specific DNA binding"/>
    <property type="evidence" value="ECO:0007669"/>
    <property type="project" value="TreeGrafter"/>
</dbReference>
<feature type="compositionally biased region" description="Basic and acidic residues" evidence="7">
    <location>
        <begin position="796"/>
        <end position="824"/>
    </location>
</feature>
<feature type="domain" description="Myb-like" evidence="8">
    <location>
        <begin position="96"/>
        <end position="147"/>
    </location>
</feature>
<dbReference type="SUPFAM" id="SSF46689">
    <property type="entry name" value="Homeodomain-like"/>
    <property type="match status" value="2"/>
</dbReference>
<proteinExistence type="predicted"/>
<evidence type="ECO:0000259" key="9">
    <source>
        <dbReference type="PROSITE" id="PS51294"/>
    </source>
</evidence>
<reference evidence="10 11" key="1">
    <citation type="journal article" date="2014" name="Nature">
        <title>The genome of the recently domesticated crop plant sugar beet (Beta vulgaris).</title>
        <authorList>
            <person name="Dohm J.C."/>
            <person name="Minoche A.E."/>
            <person name="Holtgrawe D."/>
            <person name="Capella-Gutierrez S."/>
            <person name="Zakrzewski F."/>
            <person name="Tafer H."/>
            <person name="Rupp O."/>
            <person name="Sorensen T.R."/>
            <person name="Stracke R."/>
            <person name="Reinhardt R."/>
            <person name="Goesmann A."/>
            <person name="Kraft T."/>
            <person name="Schulz B."/>
            <person name="Stadler P.F."/>
            <person name="Schmidt T."/>
            <person name="Gabaldon T."/>
            <person name="Lehrach H."/>
            <person name="Weisshaar B."/>
            <person name="Himmelbauer H."/>
        </authorList>
    </citation>
    <scope>NUCLEOTIDE SEQUENCE [LARGE SCALE GENOMIC DNA]</scope>
    <source>
        <tissue evidence="10">Taproot</tissue>
    </source>
</reference>
<dbReference type="PANTHER" id="PTHR45614">
    <property type="entry name" value="MYB PROTEIN-RELATED"/>
    <property type="match status" value="1"/>
</dbReference>
<sequence length="1050" mass="116220">MESDRKIAVSLPPQPSSAPPTSLNGANNAFPRVRPMHGRTSGPTRRSTRGQWTPEEDEILCKAVQRFKGKNWKKIAECFKDRTDVQCLHRWQKVLNPELIKGPWSKEEDEIIVQLVNKYGPKKWSTIAQHLPGRIGKQCRERWHNHLNPSINKEAWTQEEELILIRAHQIHGNRWAELTKYLPGRTDNAIKNHWNSSVKKKLDSYIASGLLAQFQGLPVVSHQSQSMPAASLLVQQSSGDGSVFKDGVEVEQNSECSQVGCSQTASDISKTQEDFLVSEESDLGKLHNASPTASCSEQFYTSVEDMTFTIPDIPYEFSCSSRYLEDNYSREPGACASGSSSFGAFSLPNVTSVDLSADSSSRNCFLADPNNETVPGPSQHSIEYDALASVNNVAARPDATGQKQKTEEGCSQLVLHQEGGDGFPVNLNNCSEIIDMDRYREYISFQTFYQLSETSGNVGLQPNHSLDTLVEASNCEHISSIPTDVSDENGLMLSSQEYNQVNDNLAVPQDIAKVDEEFGAHHNSGSPCSDHIIAGLTEHSELEKPSRLVPVGTFGAERSDSQPTHSNIVERPVKATSEREAGTLCYEPPRFPSLDIPFFSCDLAQSANDAHQEFSPLGIRQLMMSSMNSLTPFKLWDSPSSDDSPDRVLKSAAKTFSCTPSILKKRHRDLLSPLSPFSERRCDKRTGSNVKQGFLWTSRLTNEFSRLDVMFDDTDECKILSLPSNDQNSCASIEDKENICPAFEGLNEEAKLNRVESGNRTSEENKDINRDGNLEQDVEKSVRDDCASETPSRVLVECHLRDTQHSSLDRAEPARPETGDRSLEAHSLPNTSNQAAMSESMVAKAKSVVSPPLLGLKKRNNDSALLCGQSVSAVNSVMVDSLVNEVGSENLNIFGGTPFRRSIESPSAWKSPWYFSSLVNCPKFDADITIEDIGIFMSPGDRSFDAIGLMKQINEQSADAYADAREVLGSETPESILRQRCSRFQNLESDSNKYFNSPLDSRFHSASNVSPERRVLDFSECETPVKPMEKGQGVAAPSFSSPSCLLKSYR</sequence>
<evidence type="ECO:0000256" key="6">
    <source>
        <dbReference type="ARBA" id="ARBA00023242"/>
    </source>
</evidence>
<dbReference type="FunFam" id="1.10.10.60:FF:000016">
    <property type="entry name" value="Transcriptional activator Myb isoform A"/>
    <property type="match status" value="1"/>
</dbReference>
<accession>A0A0J8D1H6</accession>
<dbReference type="InterPro" id="IPR017930">
    <property type="entry name" value="Myb_dom"/>
</dbReference>
<feature type="region of interest" description="Disordered" evidence="7">
    <location>
        <begin position="751"/>
        <end position="835"/>
    </location>
</feature>
<dbReference type="GO" id="GO:0005634">
    <property type="term" value="C:nucleus"/>
    <property type="evidence" value="ECO:0007669"/>
    <property type="project" value="UniProtKB-SubCell"/>
</dbReference>
<dbReference type="InterPro" id="IPR001005">
    <property type="entry name" value="SANT/Myb"/>
</dbReference>
<dbReference type="SMART" id="SM00717">
    <property type="entry name" value="SANT"/>
    <property type="match status" value="3"/>
</dbReference>
<dbReference type="OrthoDB" id="2143914at2759"/>
<evidence type="ECO:0000313" key="10">
    <source>
        <dbReference type="EMBL" id="KMT18159.1"/>
    </source>
</evidence>
<organism evidence="10 11">
    <name type="scientific">Beta vulgaris subsp. vulgaris</name>
    <name type="common">Beet</name>
    <dbReference type="NCBI Taxonomy" id="3555"/>
    <lineage>
        <taxon>Eukaryota</taxon>
        <taxon>Viridiplantae</taxon>
        <taxon>Streptophyta</taxon>
        <taxon>Embryophyta</taxon>
        <taxon>Tracheophyta</taxon>
        <taxon>Spermatophyta</taxon>
        <taxon>Magnoliopsida</taxon>
        <taxon>eudicotyledons</taxon>
        <taxon>Gunneridae</taxon>
        <taxon>Pentapetalae</taxon>
        <taxon>Caryophyllales</taxon>
        <taxon>Chenopodiaceae</taxon>
        <taxon>Betoideae</taxon>
        <taxon>Beta</taxon>
    </lineage>
</organism>
<feature type="domain" description="Myb-like" evidence="8">
    <location>
        <begin position="44"/>
        <end position="95"/>
    </location>
</feature>
<dbReference type="PROSITE" id="PS50090">
    <property type="entry name" value="MYB_LIKE"/>
    <property type="match status" value="3"/>
</dbReference>
<dbReference type="FunFam" id="1.10.10.60:FF:000324">
    <property type="entry name" value="Transcription factor MYB3R-2"/>
    <property type="match status" value="1"/>
</dbReference>
<dbReference type="AlphaFoldDB" id="A0A0J8D1H6"/>
<keyword evidence="2" id="KW-0677">Repeat</keyword>
<dbReference type="CDD" id="cd00167">
    <property type="entry name" value="SANT"/>
    <property type="match status" value="3"/>
</dbReference>
<dbReference type="PROSITE" id="PS51294">
    <property type="entry name" value="HTH_MYB"/>
    <property type="match status" value="3"/>
</dbReference>
<feature type="domain" description="HTH myb-type" evidence="9">
    <location>
        <begin position="152"/>
        <end position="202"/>
    </location>
</feature>
<evidence type="ECO:0000256" key="7">
    <source>
        <dbReference type="SAM" id="MobiDB-lite"/>
    </source>
</evidence>
<dbReference type="eggNOG" id="KOG0048">
    <property type="taxonomic scope" value="Eukaryota"/>
</dbReference>
<dbReference type="PANTHER" id="PTHR45614:SF266">
    <property type="entry name" value="TRANSCRIPTION FACTOR MYB3R-4"/>
    <property type="match status" value="1"/>
</dbReference>
<dbReference type="Gramene" id="KMT18159">
    <property type="protein sequence ID" value="KMT18159"/>
    <property type="gene ID" value="BVRB_2g031880"/>
</dbReference>
<dbReference type="InterPro" id="IPR009057">
    <property type="entry name" value="Homeodomain-like_sf"/>
</dbReference>
<keyword evidence="11" id="KW-1185">Reference proteome</keyword>
<dbReference type="Pfam" id="PF00249">
    <property type="entry name" value="Myb_DNA-binding"/>
    <property type="match status" value="3"/>
</dbReference>
<feature type="region of interest" description="Disordered" evidence="7">
    <location>
        <begin position="1027"/>
        <end position="1050"/>
    </location>
</feature>
<dbReference type="KEGG" id="bvg:104884912"/>
<feature type="domain" description="HTH myb-type" evidence="9">
    <location>
        <begin position="44"/>
        <end position="95"/>
    </location>
</feature>
<evidence type="ECO:0000256" key="3">
    <source>
        <dbReference type="ARBA" id="ARBA00023015"/>
    </source>
</evidence>
<comment type="subcellular location">
    <subcellularLocation>
        <location evidence="1">Nucleus</location>
    </subcellularLocation>
</comment>
<evidence type="ECO:0000256" key="2">
    <source>
        <dbReference type="ARBA" id="ARBA00022737"/>
    </source>
</evidence>
<feature type="domain" description="HTH myb-type" evidence="9">
    <location>
        <begin position="96"/>
        <end position="151"/>
    </location>
</feature>
<dbReference type="OMA" id="EFLAPPY"/>
<name>A0A0J8D1H6_BETVV</name>
<feature type="domain" description="Myb-like" evidence="8">
    <location>
        <begin position="148"/>
        <end position="198"/>
    </location>
</feature>
<keyword evidence="5" id="KW-0804">Transcription</keyword>
<evidence type="ECO:0000256" key="4">
    <source>
        <dbReference type="ARBA" id="ARBA00023125"/>
    </source>
</evidence>
<dbReference type="FunFam" id="1.10.10.60:FF:000010">
    <property type="entry name" value="Transcriptional activator Myb isoform A"/>
    <property type="match status" value="1"/>
</dbReference>